<evidence type="ECO:0000313" key="2">
    <source>
        <dbReference type="EMBL" id="KAK3752771.1"/>
    </source>
</evidence>
<dbReference type="EMBL" id="JAWDGP010005741">
    <property type="protein sequence ID" value="KAK3752771.1"/>
    <property type="molecule type" value="Genomic_DNA"/>
</dbReference>
<keyword evidence="3" id="KW-1185">Reference proteome</keyword>
<dbReference type="Proteomes" id="UP001283361">
    <property type="component" value="Unassembled WGS sequence"/>
</dbReference>
<dbReference type="AlphaFoldDB" id="A0AAE0YNS0"/>
<accession>A0AAE0YNS0</accession>
<sequence>MIYGTTKSEAQMPAQFSGYSKGEPKTIKKNTFSASASHIRKRTFRQSNNKAFGMAATHRKLTPHFATPDHSSTSNLHFHFSPWSAILKWIANFSGHHPSEHSHETVSVNSPVNIPSKQSIEQFSEPVNRPVNSPLNSPVNIPTKPSQCTVQ</sequence>
<reference evidence="2" key="1">
    <citation type="journal article" date="2023" name="G3 (Bethesda)">
        <title>A reference genome for the long-term kleptoplast-retaining sea slug Elysia crispata morphotype clarki.</title>
        <authorList>
            <person name="Eastman K.E."/>
            <person name="Pendleton A.L."/>
            <person name="Shaikh M.A."/>
            <person name="Suttiyut T."/>
            <person name="Ogas R."/>
            <person name="Tomko P."/>
            <person name="Gavelis G."/>
            <person name="Widhalm J.R."/>
            <person name="Wisecaver J.H."/>
        </authorList>
    </citation>
    <scope>NUCLEOTIDE SEQUENCE</scope>
    <source>
        <strain evidence="2">ECLA1</strain>
    </source>
</reference>
<protein>
    <submittedName>
        <fullName evidence="2">Uncharacterized protein</fullName>
    </submittedName>
</protein>
<feature type="compositionally biased region" description="Polar residues" evidence="1">
    <location>
        <begin position="130"/>
        <end position="151"/>
    </location>
</feature>
<evidence type="ECO:0000313" key="3">
    <source>
        <dbReference type="Proteomes" id="UP001283361"/>
    </source>
</evidence>
<gene>
    <name evidence="2" type="ORF">RRG08_047543</name>
</gene>
<name>A0AAE0YNS0_9GAST</name>
<feature type="region of interest" description="Disordered" evidence="1">
    <location>
        <begin position="120"/>
        <end position="151"/>
    </location>
</feature>
<evidence type="ECO:0000256" key="1">
    <source>
        <dbReference type="SAM" id="MobiDB-lite"/>
    </source>
</evidence>
<comment type="caution">
    <text evidence="2">The sequence shown here is derived from an EMBL/GenBank/DDBJ whole genome shotgun (WGS) entry which is preliminary data.</text>
</comment>
<organism evidence="2 3">
    <name type="scientific">Elysia crispata</name>
    <name type="common">lettuce slug</name>
    <dbReference type="NCBI Taxonomy" id="231223"/>
    <lineage>
        <taxon>Eukaryota</taxon>
        <taxon>Metazoa</taxon>
        <taxon>Spiralia</taxon>
        <taxon>Lophotrochozoa</taxon>
        <taxon>Mollusca</taxon>
        <taxon>Gastropoda</taxon>
        <taxon>Heterobranchia</taxon>
        <taxon>Euthyneura</taxon>
        <taxon>Panpulmonata</taxon>
        <taxon>Sacoglossa</taxon>
        <taxon>Placobranchoidea</taxon>
        <taxon>Plakobranchidae</taxon>
        <taxon>Elysia</taxon>
    </lineage>
</organism>
<proteinExistence type="predicted"/>